<feature type="region of interest" description="Disordered" evidence="3">
    <location>
        <begin position="1"/>
        <end position="23"/>
    </location>
</feature>
<gene>
    <name evidence="5" type="ORF">PQJ73_08410</name>
</gene>
<dbReference type="Pfam" id="PF00440">
    <property type="entry name" value="TetR_N"/>
    <property type="match status" value="1"/>
</dbReference>
<dbReference type="InterPro" id="IPR050109">
    <property type="entry name" value="HTH-type_TetR-like_transc_reg"/>
</dbReference>
<evidence type="ECO:0000259" key="4">
    <source>
        <dbReference type="PROSITE" id="PS50977"/>
    </source>
</evidence>
<dbReference type="PRINTS" id="PR00455">
    <property type="entry name" value="HTHTETR"/>
</dbReference>
<dbReference type="PROSITE" id="PS50977">
    <property type="entry name" value="HTH_TETR_2"/>
    <property type="match status" value="1"/>
</dbReference>
<dbReference type="InterPro" id="IPR009057">
    <property type="entry name" value="Homeodomain-like_sf"/>
</dbReference>
<feature type="compositionally biased region" description="Low complexity" evidence="3">
    <location>
        <begin position="9"/>
        <end position="20"/>
    </location>
</feature>
<keyword evidence="1 2" id="KW-0238">DNA-binding</keyword>
<dbReference type="SUPFAM" id="SSF46689">
    <property type="entry name" value="Homeodomain-like"/>
    <property type="match status" value="1"/>
</dbReference>
<keyword evidence="6" id="KW-1185">Reference proteome</keyword>
<evidence type="ECO:0000313" key="6">
    <source>
        <dbReference type="Proteomes" id="UP001165652"/>
    </source>
</evidence>
<sequence length="240" mass="26081">MPTPYTEIQPQRPGPRSGGRPSREAAARIGGRILSAARALFLRDGFAKTSMDAIAIELGMSKRTLYARFPAKSDLFAAVAADVLEQSLAGMADLDLPGRPPREQILEAARRFVETALAPELVALDRVATAEARHAPDLARRVHEHAVARSVEVMAGLLSRSGLLPDADPQEIHRDARLLLEFVVLPPLRAAVLGLTEAAEETHSDALLRRRVEIFLDGVVSRQHPAAETRRGSDRTSEPT</sequence>
<dbReference type="InterPro" id="IPR001647">
    <property type="entry name" value="HTH_TetR"/>
</dbReference>
<protein>
    <submittedName>
        <fullName evidence="5">TetR/AcrR family transcriptional regulator</fullName>
    </submittedName>
</protein>
<evidence type="ECO:0000256" key="3">
    <source>
        <dbReference type="SAM" id="MobiDB-lite"/>
    </source>
</evidence>
<dbReference type="PANTHER" id="PTHR30055:SF146">
    <property type="entry name" value="HTH-TYPE TRANSCRIPTIONAL DUAL REGULATOR CECR"/>
    <property type="match status" value="1"/>
</dbReference>
<accession>A0ABT5J7R9</accession>
<dbReference type="InterPro" id="IPR039536">
    <property type="entry name" value="TetR_C_Proteobacteria"/>
</dbReference>
<dbReference type="EMBL" id="JAQQLI010000009">
    <property type="protein sequence ID" value="MDC7785702.1"/>
    <property type="molecule type" value="Genomic_DNA"/>
</dbReference>
<organism evidence="5 6">
    <name type="scientific">Rhodoplanes tepidamans</name>
    <name type="common">Rhodoplanes cryptolactis</name>
    <dbReference type="NCBI Taxonomy" id="200616"/>
    <lineage>
        <taxon>Bacteria</taxon>
        <taxon>Pseudomonadati</taxon>
        <taxon>Pseudomonadota</taxon>
        <taxon>Alphaproteobacteria</taxon>
        <taxon>Hyphomicrobiales</taxon>
        <taxon>Nitrobacteraceae</taxon>
        <taxon>Rhodoplanes</taxon>
    </lineage>
</organism>
<dbReference type="PANTHER" id="PTHR30055">
    <property type="entry name" value="HTH-TYPE TRANSCRIPTIONAL REGULATOR RUTR"/>
    <property type="match status" value="1"/>
</dbReference>
<name>A0ABT5J7R9_RHOTP</name>
<comment type="caution">
    <text evidence="5">The sequence shown here is derived from an EMBL/GenBank/DDBJ whole genome shotgun (WGS) entry which is preliminary data.</text>
</comment>
<dbReference type="Gene3D" id="1.10.357.10">
    <property type="entry name" value="Tetracycline Repressor, domain 2"/>
    <property type="match status" value="1"/>
</dbReference>
<reference evidence="5" key="2">
    <citation type="submission" date="2023-02" db="EMBL/GenBank/DDBJ databases">
        <authorList>
            <person name="Rayyan A."/>
            <person name="Meyer T."/>
            <person name="Kyndt J.A."/>
        </authorList>
    </citation>
    <scope>NUCLEOTIDE SEQUENCE</scope>
    <source>
        <strain evidence="5">DSM 9987</strain>
    </source>
</reference>
<dbReference type="Pfam" id="PF14246">
    <property type="entry name" value="TetR_C_7"/>
    <property type="match status" value="1"/>
</dbReference>
<evidence type="ECO:0000256" key="2">
    <source>
        <dbReference type="PROSITE-ProRule" id="PRU00335"/>
    </source>
</evidence>
<feature type="domain" description="HTH tetR-type" evidence="4">
    <location>
        <begin position="27"/>
        <end position="87"/>
    </location>
</feature>
<feature type="DNA-binding region" description="H-T-H motif" evidence="2">
    <location>
        <begin position="50"/>
        <end position="69"/>
    </location>
</feature>
<evidence type="ECO:0000256" key="1">
    <source>
        <dbReference type="ARBA" id="ARBA00023125"/>
    </source>
</evidence>
<dbReference type="RefSeq" id="WP_272776547.1">
    <property type="nucleotide sequence ID" value="NZ_JAQQLI010000009.1"/>
</dbReference>
<evidence type="ECO:0000313" key="5">
    <source>
        <dbReference type="EMBL" id="MDC7785702.1"/>
    </source>
</evidence>
<dbReference type="Proteomes" id="UP001165652">
    <property type="component" value="Unassembled WGS sequence"/>
</dbReference>
<proteinExistence type="predicted"/>
<reference evidence="5" key="1">
    <citation type="journal article" date="2023" name="Microbiol Resour">
        <title>Genome Sequences of Rhodoplanes serenus and Two Thermotolerant Strains, Rhodoplanes tepidamans and 'Rhodoplanes cryptolactis,' Further Refine the Genus.</title>
        <authorList>
            <person name="Rayyan A.A."/>
            <person name="Kyndt J.A."/>
        </authorList>
    </citation>
    <scope>NUCLEOTIDE SEQUENCE</scope>
    <source>
        <strain evidence="5">DSM 9987</strain>
    </source>
</reference>